<proteinExistence type="predicted"/>
<evidence type="ECO:0000256" key="1">
    <source>
        <dbReference type="SAM" id="MobiDB-lite"/>
    </source>
</evidence>
<gene>
    <name evidence="2" type="ORF">EYC80_003404</name>
</gene>
<comment type="caution">
    <text evidence="2">The sequence shown here is derived from an EMBL/GenBank/DDBJ whole genome shotgun (WGS) entry which is preliminary data.</text>
</comment>
<accession>A0A5N6KDN1</accession>
<feature type="compositionally biased region" description="Low complexity" evidence="1">
    <location>
        <begin position="163"/>
        <end position="183"/>
    </location>
</feature>
<dbReference type="Proteomes" id="UP000326757">
    <property type="component" value="Unassembled WGS sequence"/>
</dbReference>
<organism evidence="2 3">
    <name type="scientific">Monilinia laxa</name>
    <name type="common">Brown rot fungus</name>
    <name type="synonym">Sclerotinia laxa</name>
    <dbReference type="NCBI Taxonomy" id="61186"/>
    <lineage>
        <taxon>Eukaryota</taxon>
        <taxon>Fungi</taxon>
        <taxon>Dikarya</taxon>
        <taxon>Ascomycota</taxon>
        <taxon>Pezizomycotina</taxon>
        <taxon>Leotiomycetes</taxon>
        <taxon>Helotiales</taxon>
        <taxon>Sclerotiniaceae</taxon>
        <taxon>Monilinia</taxon>
    </lineage>
</organism>
<dbReference type="OrthoDB" id="3509716at2759"/>
<dbReference type="AlphaFoldDB" id="A0A5N6KDN1"/>
<evidence type="ECO:0000313" key="2">
    <source>
        <dbReference type="EMBL" id="KAB8301560.1"/>
    </source>
</evidence>
<keyword evidence="3" id="KW-1185">Reference proteome</keyword>
<sequence>MNRRTFDSHLPKAPGNGWLQIDCVLAEANSIDFDRTVNLRAQFCCRISIHNPNILYIGSFPTPFIRSYSSVTSTTVTPNQVHTAMGFELKILFNTASLQPFNVVAQAQIFQYPSLLIPFVFIFTNTQTFKTAVIMQISPPRNAHAFSNKRMLKAASPYPNLYASSRPRQASSSSSLRIPLAPSTRNPRERAPIRQVQQQESEVSIIVTTWDDEGKCWYPVEAYGPIGEQLNKFIEARRRAKQMSERRGSD</sequence>
<evidence type="ECO:0000313" key="3">
    <source>
        <dbReference type="Proteomes" id="UP000326757"/>
    </source>
</evidence>
<reference evidence="2 3" key="1">
    <citation type="submission" date="2019-06" db="EMBL/GenBank/DDBJ databases">
        <title>Genome Sequence of the Brown Rot Fungal Pathogen Monilinia laxa.</title>
        <authorList>
            <person name="De Miccolis Angelini R.M."/>
            <person name="Landi L."/>
            <person name="Abate D."/>
            <person name="Pollastro S."/>
            <person name="Romanazzi G."/>
            <person name="Faretra F."/>
        </authorList>
    </citation>
    <scope>NUCLEOTIDE SEQUENCE [LARGE SCALE GENOMIC DNA]</scope>
    <source>
        <strain evidence="2 3">Mlax316</strain>
    </source>
</reference>
<name>A0A5N6KDN1_MONLA</name>
<dbReference type="EMBL" id="VIGI01000004">
    <property type="protein sequence ID" value="KAB8301560.1"/>
    <property type="molecule type" value="Genomic_DNA"/>
</dbReference>
<feature type="region of interest" description="Disordered" evidence="1">
    <location>
        <begin position="163"/>
        <end position="197"/>
    </location>
</feature>
<protein>
    <submittedName>
        <fullName evidence="2">Uncharacterized protein</fullName>
    </submittedName>
</protein>